<dbReference type="Proteomes" id="UP001596025">
    <property type="component" value="Unassembled WGS sequence"/>
</dbReference>
<protein>
    <recommendedName>
        <fullName evidence="3">YjbR protein</fullName>
    </recommendedName>
</protein>
<evidence type="ECO:0000313" key="1">
    <source>
        <dbReference type="EMBL" id="MFC4693871.1"/>
    </source>
</evidence>
<accession>A0ABV9LJG5</accession>
<name>A0ABV9LJG5_9ACTN</name>
<keyword evidence="2" id="KW-1185">Reference proteome</keyword>
<dbReference type="EMBL" id="JBHSGR010000010">
    <property type="protein sequence ID" value="MFC4693871.1"/>
    <property type="molecule type" value="Genomic_DNA"/>
</dbReference>
<sequence length="107" mass="11503">MTMTEEEVRALALALPEVTEADHHGRPSFRLGTAVLATLWAPGILNVVVGESEARAAEGGAVSLLWWGKRLSGVQVDLAAADPAVVADLLDEAWARRAPARLRRQRP</sequence>
<organism evidence="1 2">
    <name type="scientific">Geodermatophilus arenarius</name>
    <dbReference type="NCBI Taxonomy" id="1137990"/>
    <lineage>
        <taxon>Bacteria</taxon>
        <taxon>Bacillati</taxon>
        <taxon>Actinomycetota</taxon>
        <taxon>Actinomycetes</taxon>
        <taxon>Geodermatophilales</taxon>
        <taxon>Geodermatophilaceae</taxon>
        <taxon>Geodermatophilus</taxon>
    </lineage>
</organism>
<gene>
    <name evidence="1" type="ORF">ACFO3M_10790</name>
</gene>
<comment type="caution">
    <text evidence="1">The sequence shown here is derived from an EMBL/GenBank/DDBJ whole genome shotgun (WGS) entry which is preliminary data.</text>
</comment>
<evidence type="ECO:0000313" key="2">
    <source>
        <dbReference type="Proteomes" id="UP001596025"/>
    </source>
</evidence>
<reference evidence="2" key="1">
    <citation type="journal article" date="2019" name="Int. J. Syst. Evol. Microbiol.">
        <title>The Global Catalogue of Microorganisms (GCM) 10K type strain sequencing project: providing services to taxonomists for standard genome sequencing and annotation.</title>
        <authorList>
            <consortium name="The Broad Institute Genomics Platform"/>
            <consortium name="The Broad Institute Genome Sequencing Center for Infectious Disease"/>
            <person name="Wu L."/>
            <person name="Ma J."/>
        </authorList>
    </citation>
    <scope>NUCLEOTIDE SEQUENCE [LARGE SCALE GENOMIC DNA]</scope>
    <source>
        <strain evidence="2">CCUG 62763</strain>
    </source>
</reference>
<proteinExistence type="predicted"/>
<evidence type="ECO:0008006" key="3">
    <source>
        <dbReference type="Google" id="ProtNLM"/>
    </source>
</evidence>